<keyword evidence="2" id="KW-1185">Reference proteome</keyword>
<evidence type="ECO:0000313" key="2">
    <source>
        <dbReference type="Proteomes" id="UP000190150"/>
    </source>
</evidence>
<dbReference type="EMBL" id="FUZF01000011">
    <property type="protein sequence ID" value="SKB84322.1"/>
    <property type="molecule type" value="Genomic_DNA"/>
</dbReference>
<organism evidence="1 2">
    <name type="scientific">Sphingobacterium nematocida</name>
    <dbReference type="NCBI Taxonomy" id="1513896"/>
    <lineage>
        <taxon>Bacteria</taxon>
        <taxon>Pseudomonadati</taxon>
        <taxon>Bacteroidota</taxon>
        <taxon>Sphingobacteriia</taxon>
        <taxon>Sphingobacteriales</taxon>
        <taxon>Sphingobacteriaceae</taxon>
        <taxon>Sphingobacterium</taxon>
    </lineage>
</organism>
<dbReference type="AlphaFoldDB" id="A0A1T5EJV2"/>
<gene>
    <name evidence="1" type="ORF">SAMN05660841_02649</name>
</gene>
<sequence length="67" mass="7959">MDKFRLDRTAFKGQTAREASDHRGYYSKLDWKERLKVAYYLNSIAFNFPFDNPPRMDKSKFSASTRS</sequence>
<accession>A0A1T5EJV2</accession>
<dbReference type="STRING" id="1513896.SAMN05660841_02649"/>
<reference evidence="2" key="1">
    <citation type="submission" date="2017-02" db="EMBL/GenBank/DDBJ databases">
        <authorList>
            <person name="Varghese N."/>
            <person name="Submissions S."/>
        </authorList>
    </citation>
    <scope>NUCLEOTIDE SEQUENCE [LARGE SCALE GENOMIC DNA]</scope>
    <source>
        <strain evidence="2">DSM 24091</strain>
    </source>
</reference>
<dbReference type="Proteomes" id="UP000190150">
    <property type="component" value="Unassembled WGS sequence"/>
</dbReference>
<protein>
    <submittedName>
        <fullName evidence="1">Uncharacterized protein</fullName>
    </submittedName>
</protein>
<evidence type="ECO:0000313" key="1">
    <source>
        <dbReference type="EMBL" id="SKB84322.1"/>
    </source>
</evidence>
<name>A0A1T5EJV2_9SPHI</name>
<proteinExistence type="predicted"/>
<dbReference type="OrthoDB" id="1366124at2"/>